<evidence type="ECO:0000256" key="2">
    <source>
        <dbReference type="ARBA" id="ARBA00007399"/>
    </source>
</evidence>
<name>A0A919FBC6_9XANT</name>
<reference evidence="12" key="2">
    <citation type="submission" date="2020-09" db="EMBL/GenBank/DDBJ databases">
        <authorList>
            <person name="Sun Q."/>
            <person name="Ohkuma M."/>
        </authorList>
    </citation>
    <scope>NUCLEOTIDE SEQUENCE</scope>
    <source>
        <strain evidence="12">JCM 13306</strain>
    </source>
</reference>
<organism evidence="12 13">
    <name type="scientific">Xanthomonas boreopolis</name>
    <dbReference type="NCBI Taxonomy" id="86183"/>
    <lineage>
        <taxon>Bacteria</taxon>
        <taxon>Pseudomonadati</taxon>
        <taxon>Pseudomonadota</taxon>
        <taxon>Gammaproteobacteria</taxon>
        <taxon>Lysobacterales</taxon>
        <taxon>Lysobacteraceae</taxon>
        <taxon>Xanthomonas</taxon>
    </lineage>
</organism>
<evidence type="ECO:0000256" key="4">
    <source>
        <dbReference type="ARBA" id="ARBA00022729"/>
    </source>
</evidence>
<dbReference type="PRINTS" id="PR00969">
    <property type="entry name" value="CHAPERONPILI"/>
</dbReference>
<feature type="signal peptide" evidence="9">
    <location>
        <begin position="1"/>
        <end position="24"/>
    </location>
</feature>
<dbReference type="GO" id="GO:0030288">
    <property type="term" value="C:outer membrane-bounded periplasmic space"/>
    <property type="evidence" value="ECO:0007669"/>
    <property type="project" value="InterPro"/>
</dbReference>
<dbReference type="InterPro" id="IPR016147">
    <property type="entry name" value="Pili_assmbl_chaperone_N"/>
</dbReference>
<dbReference type="PANTHER" id="PTHR30251">
    <property type="entry name" value="PILUS ASSEMBLY CHAPERONE"/>
    <property type="match status" value="1"/>
</dbReference>
<keyword evidence="6 8" id="KW-0143">Chaperone</keyword>
<gene>
    <name evidence="12" type="ORF">GCM10009090_34590</name>
</gene>
<dbReference type="Pfam" id="PF00345">
    <property type="entry name" value="PapD_N"/>
    <property type="match status" value="1"/>
</dbReference>
<evidence type="ECO:0000259" key="11">
    <source>
        <dbReference type="Pfam" id="PF02753"/>
    </source>
</evidence>
<dbReference type="Gene3D" id="2.60.40.10">
    <property type="entry name" value="Immunoglobulins"/>
    <property type="match status" value="2"/>
</dbReference>
<evidence type="ECO:0000256" key="9">
    <source>
        <dbReference type="SAM" id="SignalP"/>
    </source>
</evidence>
<evidence type="ECO:0000259" key="10">
    <source>
        <dbReference type="Pfam" id="PF00345"/>
    </source>
</evidence>
<dbReference type="InterPro" id="IPR001829">
    <property type="entry name" value="Pili_assmbl_chaperone_bac"/>
</dbReference>
<evidence type="ECO:0000256" key="5">
    <source>
        <dbReference type="ARBA" id="ARBA00022764"/>
    </source>
</evidence>
<feature type="domain" description="Pili assembly chaperone C-terminal" evidence="11">
    <location>
        <begin position="173"/>
        <end position="233"/>
    </location>
</feature>
<keyword evidence="5" id="KW-0574">Periplasm</keyword>
<dbReference type="EMBL" id="BNBA01000041">
    <property type="protein sequence ID" value="GHH59921.1"/>
    <property type="molecule type" value="Genomic_DNA"/>
</dbReference>
<evidence type="ECO:0000313" key="13">
    <source>
        <dbReference type="Proteomes" id="UP000623958"/>
    </source>
</evidence>
<keyword evidence="3" id="KW-1029">Fimbrium biogenesis</keyword>
<feature type="domain" description="Pili assembly chaperone N-terminal" evidence="10">
    <location>
        <begin position="25"/>
        <end position="151"/>
    </location>
</feature>
<dbReference type="RefSeq" id="WP_434029975.1">
    <property type="nucleotide sequence ID" value="NZ_BNBA01000041.1"/>
</dbReference>
<keyword evidence="13" id="KW-1185">Reference proteome</keyword>
<dbReference type="SUPFAM" id="SSF49354">
    <property type="entry name" value="PapD-like"/>
    <property type="match status" value="1"/>
</dbReference>
<evidence type="ECO:0000256" key="1">
    <source>
        <dbReference type="ARBA" id="ARBA00004418"/>
    </source>
</evidence>
<reference evidence="12" key="1">
    <citation type="journal article" date="2014" name="Int. J. Syst. Evol. Microbiol.">
        <title>Complete genome sequence of Corynebacterium casei LMG S-19264T (=DSM 44701T), isolated from a smear-ripened cheese.</title>
        <authorList>
            <consortium name="US DOE Joint Genome Institute (JGI-PGF)"/>
            <person name="Walter F."/>
            <person name="Albersmeier A."/>
            <person name="Kalinowski J."/>
            <person name="Ruckert C."/>
        </authorList>
    </citation>
    <scope>NUCLEOTIDE SEQUENCE</scope>
    <source>
        <strain evidence="12">JCM 13306</strain>
    </source>
</reference>
<dbReference type="Proteomes" id="UP000623958">
    <property type="component" value="Unassembled WGS sequence"/>
</dbReference>
<dbReference type="PANTHER" id="PTHR30251:SF2">
    <property type="entry name" value="FIMBRIAL CHAPERONE YADV-RELATED"/>
    <property type="match status" value="1"/>
</dbReference>
<protein>
    <submittedName>
        <fullName evidence="12">Fimbrial chaperone</fullName>
    </submittedName>
</protein>
<dbReference type="SUPFAM" id="SSF49584">
    <property type="entry name" value="Periplasmic chaperone C-domain"/>
    <property type="match status" value="1"/>
</dbReference>
<proteinExistence type="inferred from homology"/>
<keyword evidence="7" id="KW-0393">Immunoglobulin domain</keyword>
<comment type="caution">
    <text evidence="12">The sequence shown here is derived from an EMBL/GenBank/DDBJ whole genome shotgun (WGS) entry which is preliminary data.</text>
</comment>
<dbReference type="AlphaFoldDB" id="A0A919FBC6"/>
<dbReference type="InterPro" id="IPR013783">
    <property type="entry name" value="Ig-like_fold"/>
</dbReference>
<dbReference type="InterPro" id="IPR016148">
    <property type="entry name" value="Pili_assmbl_chaperone_C"/>
</dbReference>
<dbReference type="GO" id="GO:0071555">
    <property type="term" value="P:cell wall organization"/>
    <property type="evidence" value="ECO:0007669"/>
    <property type="project" value="InterPro"/>
</dbReference>
<dbReference type="InterPro" id="IPR008962">
    <property type="entry name" value="PapD-like_sf"/>
</dbReference>
<dbReference type="InterPro" id="IPR036316">
    <property type="entry name" value="Pili_assmbl_chap_C_dom_sf"/>
</dbReference>
<feature type="chain" id="PRO_5037701294" evidence="9">
    <location>
        <begin position="25"/>
        <end position="243"/>
    </location>
</feature>
<keyword evidence="4 9" id="KW-0732">Signal</keyword>
<evidence type="ECO:0000256" key="6">
    <source>
        <dbReference type="ARBA" id="ARBA00023186"/>
    </source>
</evidence>
<dbReference type="InterPro" id="IPR018046">
    <property type="entry name" value="Pili_assmbl_chaperone_CS"/>
</dbReference>
<dbReference type="Pfam" id="PF02753">
    <property type="entry name" value="PapD_C"/>
    <property type="match status" value="1"/>
</dbReference>
<sequence length="243" mass="26401">MKTLYPKALLLAASMLSFCPSVLAGVVVNGTRVIYPSQSREVTVQVDNVGDSPSLVQAWIDAGNPDQTPDNSDAPFVLTPPISRIEPGRSQALRIIFSGSGLPADRESVFWLNVLDVPPKPGKSDESGEQNYLQVAFRSRIKLFYRPQGLKGLANDAPGLLRWTRQGNDRVRIENPTPYYVTLAEVRAGGDADGPLLQDKGRMLAPREAMEVLVPAQYGQVRFVTINDFGGRVPRTAALAAGK</sequence>
<dbReference type="FunFam" id="2.60.40.10:FF:000458">
    <property type="entry name" value="Molecular chaperone FimC"/>
    <property type="match status" value="1"/>
</dbReference>
<evidence type="ECO:0000313" key="12">
    <source>
        <dbReference type="EMBL" id="GHH59921.1"/>
    </source>
</evidence>
<evidence type="ECO:0000256" key="7">
    <source>
        <dbReference type="ARBA" id="ARBA00023319"/>
    </source>
</evidence>
<comment type="subcellular location">
    <subcellularLocation>
        <location evidence="1 8">Periplasm</location>
    </subcellularLocation>
</comment>
<dbReference type="PROSITE" id="PS00635">
    <property type="entry name" value="PILI_CHAPERONE"/>
    <property type="match status" value="1"/>
</dbReference>
<evidence type="ECO:0000256" key="3">
    <source>
        <dbReference type="ARBA" id="ARBA00022558"/>
    </source>
</evidence>
<evidence type="ECO:0000256" key="8">
    <source>
        <dbReference type="RuleBase" id="RU003918"/>
    </source>
</evidence>
<comment type="similarity">
    <text evidence="2 8">Belongs to the periplasmic pilus chaperone family.</text>
</comment>
<dbReference type="InterPro" id="IPR050643">
    <property type="entry name" value="Periplasmic_pilus_chap"/>
</dbReference>
<accession>A0A919FBC6</accession>